<comment type="caution">
    <text evidence="1">The sequence shown here is derived from an EMBL/GenBank/DDBJ whole genome shotgun (WGS) entry which is preliminary data.</text>
</comment>
<gene>
    <name evidence="1" type="ORF">DKG77_16575</name>
</gene>
<dbReference type="RefSeq" id="WP_109665688.1">
    <property type="nucleotide sequence ID" value="NZ_QGEG01000006.1"/>
</dbReference>
<sequence>MIKKAIFLVVFVLFGVTGFSQNFNFSLDYEVSYFLPKSNDTINIKVGNEGQYLYTDSKKVAESFKSSFRRFGSRDKDAMTTAKLFIDMSTSFMLMQMTIDDNIIWGHVDLTTFMNRGRPIDAPEEMTLVKKATTEIVQVNGKEYRVYEIAPNNKPDDVLYAAFDDSYDLNYNEHFEKLVSGAAGGMFKIDIPNGVLVYARDKKGNEIIRLLEVKENPLKGTVDLKFTLE</sequence>
<accession>A0A316KT31</accession>
<evidence type="ECO:0000313" key="1">
    <source>
        <dbReference type="EMBL" id="PWL37382.1"/>
    </source>
</evidence>
<proteinExistence type="predicted"/>
<keyword evidence="2" id="KW-1185">Reference proteome</keyword>
<dbReference type="EMBL" id="QGEG01000006">
    <property type="protein sequence ID" value="PWL37382.1"/>
    <property type="molecule type" value="Genomic_DNA"/>
</dbReference>
<organism evidence="1 2">
    <name type="scientific">Flagellimonas aquimarina</name>
    <dbReference type="NCBI Taxonomy" id="2201895"/>
    <lineage>
        <taxon>Bacteria</taxon>
        <taxon>Pseudomonadati</taxon>
        <taxon>Bacteroidota</taxon>
        <taxon>Flavobacteriia</taxon>
        <taxon>Flavobacteriales</taxon>
        <taxon>Flavobacteriaceae</taxon>
        <taxon>Flagellimonas</taxon>
    </lineage>
</organism>
<evidence type="ECO:0000313" key="2">
    <source>
        <dbReference type="Proteomes" id="UP000245762"/>
    </source>
</evidence>
<evidence type="ECO:0008006" key="3">
    <source>
        <dbReference type="Google" id="ProtNLM"/>
    </source>
</evidence>
<protein>
    <recommendedName>
        <fullName evidence="3">GLPGLI family protein</fullName>
    </recommendedName>
</protein>
<name>A0A316KT31_9FLAO</name>
<reference evidence="1 2" key="1">
    <citation type="submission" date="2018-05" db="EMBL/GenBank/DDBJ databases">
        <title>Complete genome sequence of Flagellimonas aquimarina ECD12 isolated from seaweed Ecklonia cava.</title>
        <authorList>
            <person name="Choi S."/>
            <person name="Seong C."/>
        </authorList>
    </citation>
    <scope>NUCLEOTIDE SEQUENCE [LARGE SCALE GENOMIC DNA]</scope>
    <source>
        <strain evidence="1 2">ECD12</strain>
    </source>
</reference>
<dbReference type="OrthoDB" id="1436237at2"/>
<dbReference type="Proteomes" id="UP000245762">
    <property type="component" value="Unassembled WGS sequence"/>
</dbReference>
<dbReference type="AlphaFoldDB" id="A0A316KT31"/>